<gene>
    <name evidence="3" type="ORF">F4557_003086</name>
    <name evidence="2" type="ORF">GCM10009546_29080</name>
</gene>
<dbReference type="PANTHER" id="PTHR43767">
    <property type="entry name" value="LONG-CHAIN-FATTY-ACID--COA LIGASE"/>
    <property type="match status" value="1"/>
</dbReference>
<comment type="caution">
    <text evidence="3">The sequence shown here is derived from an EMBL/GenBank/DDBJ whole genome shotgun (WGS) entry which is preliminary data.</text>
</comment>
<dbReference type="InterPro" id="IPR042099">
    <property type="entry name" value="ANL_N_sf"/>
</dbReference>
<evidence type="ECO:0000259" key="1">
    <source>
        <dbReference type="Pfam" id="PF00501"/>
    </source>
</evidence>
<sequence length="511" mass="55269">MPPIADLGVLPESSAEHHGATTLCADSPWVSACRTPETVADFAAVVADYADRLWCAGVRPDEVVALVKSNHFDIQAIQCAAVRIGALPALLSAKMEPAHLLDSLKDLKRPCLLVDAEGAEVLRPWRDRLGAVVSRVLTLTPGTALPGAVELGESAPHQVTVRDGTAPTLITHSSGTTGKPKMLVHTVDSLYAHVAPQMNVVRSLKYAGISAKCLSFVHVRMSTGLLTALNAGLPFLGICSSEPSSVREALLRYRPETLEAQPNMFLRWEGLAREAPNPFSTVERYVSSFDAIHPRTLRTLLEASDHPNPTFVQAYGQTETGPVTLLTTTRSDVRELGLRDSRVVGAALPGMELRIVDDTGAELPAGTQGHIEVRTPARAESMLGRAPLPGRDTWWPMGDIGLLRPDGRLELHDRRLDRVPGVPSTLRAEDVLLDELPELAEVVIVAVDGTPTAVVATADGKPLDEDRWRRARRAAELPDGTRVDHRPWEELPLTGTMKVRRHRLPSHGAAG</sequence>
<dbReference type="Proteomes" id="UP000549343">
    <property type="component" value="Unassembled WGS sequence"/>
</dbReference>
<dbReference type="EMBL" id="BAAAHD010000025">
    <property type="protein sequence ID" value="GAA0565085.1"/>
    <property type="molecule type" value="Genomic_DNA"/>
</dbReference>
<dbReference type="Proteomes" id="UP001501427">
    <property type="component" value="Unassembled WGS sequence"/>
</dbReference>
<feature type="domain" description="AMP-dependent synthetase/ligase" evidence="1">
    <location>
        <begin position="38"/>
        <end position="377"/>
    </location>
</feature>
<evidence type="ECO:0000313" key="2">
    <source>
        <dbReference type="EMBL" id="GAA0565085.1"/>
    </source>
</evidence>
<dbReference type="InterPro" id="IPR020845">
    <property type="entry name" value="AMP-binding_CS"/>
</dbReference>
<accession>A0A7W7MXG8</accession>
<dbReference type="EMBL" id="JACHMV010000001">
    <property type="protein sequence ID" value="MBB4774668.1"/>
    <property type="molecule type" value="Genomic_DNA"/>
</dbReference>
<evidence type="ECO:0000313" key="5">
    <source>
        <dbReference type="Proteomes" id="UP001501427"/>
    </source>
</evidence>
<dbReference type="AlphaFoldDB" id="A0A7W7MXG8"/>
<reference evidence="3 4" key="3">
    <citation type="submission" date="2020-08" db="EMBL/GenBank/DDBJ databases">
        <title>Sequencing the genomes of 1000 actinobacteria strains.</title>
        <authorList>
            <person name="Klenk H.-P."/>
        </authorList>
    </citation>
    <scope>NUCLEOTIDE SEQUENCE [LARGE SCALE GENOMIC DNA]</scope>
    <source>
        <strain evidence="3 4">DSM 44772</strain>
    </source>
</reference>
<dbReference type="RefSeq" id="WP_184883470.1">
    <property type="nucleotide sequence ID" value="NZ_BAAAHD010000025.1"/>
</dbReference>
<dbReference type="GO" id="GO:0016874">
    <property type="term" value="F:ligase activity"/>
    <property type="evidence" value="ECO:0007669"/>
    <property type="project" value="UniProtKB-KW"/>
</dbReference>
<dbReference type="Pfam" id="PF00501">
    <property type="entry name" value="AMP-binding"/>
    <property type="match status" value="1"/>
</dbReference>
<name>A0A7W7MXG8_9ACTN</name>
<dbReference type="PANTHER" id="PTHR43767:SF1">
    <property type="entry name" value="NONRIBOSOMAL PEPTIDE SYNTHASE PES1 (EUROFUNG)-RELATED"/>
    <property type="match status" value="1"/>
</dbReference>
<reference evidence="5" key="2">
    <citation type="journal article" date="2019" name="Int. J. Syst. Evol. Microbiol.">
        <title>The Global Catalogue of Microorganisms (GCM) 10K type strain sequencing project: providing services to taxonomists for standard genome sequencing and annotation.</title>
        <authorList>
            <consortium name="The Broad Institute Genomics Platform"/>
            <consortium name="The Broad Institute Genome Sequencing Center for Infectious Disease"/>
            <person name="Wu L."/>
            <person name="Ma J."/>
        </authorList>
    </citation>
    <scope>NUCLEOTIDE SEQUENCE [LARGE SCALE GENOMIC DNA]</scope>
    <source>
        <strain evidence="5">JCM 10667</strain>
    </source>
</reference>
<keyword evidence="3" id="KW-0436">Ligase</keyword>
<dbReference type="Gene3D" id="3.40.50.12780">
    <property type="entry name" value="N-terminal domain of ligase-like"/>
    <property type="match status" value="1"/>
</dbReference>
<proteinExistence type="predicted"/>
<dbReference type="InterPro" id="IPR050237">
    <property type="entry name" value="ATP-dep_AMP-bd_enzyme"/>
</dbReference>
<reference evidence="2" key="1">
    <citation type="journal article" date="2014" name="Int. J. Syst. Evol. Microbiol.">
        <title>Complete genome of a new Firmicutes species belonging to the dominant human colonic microbiota ('Ruminococcus bicirculans') reveals two chromosomes and a selective capacity to utilize plant glucans.</title>
        <authorList>
            <consortium name="NISC Comparative Sequencing Program"/>
            <person name="Wegmann U."/>
            <person name="Louis P."/>
            <person name="Goesmann A."/>
            <person name="Henrissat B."/>
            <person name="Duncan S.H."/>
            <person name="Flint H.J."/>
        </authorList>
    </citation>
    <scope>NUCLEOTIDE SEQUENCE</scope>
    <source>
        <strain evidence="2">JCM 10667</strain>
    </source>
</reference>
<evidence type="ECO:0000313" key="3">
    <source>
        <dbReference type="EMBL" id="MBB4774668.1"/>
    </source>
</evidence>
<reference evidence="2" key="4">
    <citation type="submission" date="2023-12" db="EMBL/GenBank/DDBJ databases">
        <authorList>
            <person name="Sun Q."/>
            <person name="Inoue M."/>
        </authorList>
    </citation>
    <scope>NUCLEOTIDE SEQUENCE</scope>
    <source>
        <strain evidence="2">JCM 10667</strain>
    </source>
</reference>
<dbReference type="PROSITE" id="PS00455">
    <property type="entry name" value="AMP_BINDING"/>
    <property type="match status" value="1"/>
</dbReference>
<dbReference type="InterPro" id="IPR000873">
    <property type="entry name" value="AMP-dep_synth/lig_dom"/>
</dbReference>
<organism evidence="3 4">
    <name type="scientific">Actinomadura livida</name>
    <dbReference type="NCBI Taxonomy" id="79909"/>
    <lineage>
        <taxon>Bacteria</taxon>
        <taxon>Bacillati</taxon>
        <taxon>Actinomycetota</taxon>
        <taxon>Actinomycetes</taxon>
        <taxon>Streptosporangiales</taxon>
        <taxon>Thermomonosporaceae</taxon>
        <taxon>Actinomadura</taxon>
    </lineage>
</organism>
<dbReference type="SUPFAM" id="SSF56801">
    <property type="entry name" value="Acetyl-CoA synthetase-like"/>
    <property type="match status" value="1"/>
</dbReference>
<protein>
    <submittedName>
        <fullName evidence="2">AMP-binding protein</fullName>
    </submittedName>
    <submittedName>
        <fullName evidence="3">Acyl-coenzyme A synthetase/AMP-(Fatty) acid ligase</fullName>
    </submittedName>
</protein>
<keyword evidence="5" id="KW-1185">Reference proteome</keyword>
<evidence type="ECO:0000313" key="4">
    <source>
        <dbReference type="Proteomes" id="UP000549343"/>
    </source>
</evidence>